<evidence type="ECO:0000313" key="3">
    <source>
        <dbReference type="Proteomes" id="UP000561045"/>
    </source>
</evidence>
<name>A0A840BH31_9RHOO</name>
<feature type="domain" description="KTSC" evidence="1">
    <location>
        <begin position="13"/>
        <end position="66"/>
    </location>
</feature>
<comment type="caution">
    <text evidence="2">The sequence shown here is derived from an EMBL/GenBank/DDBJ whole genome shotgun (WGS) entry which is preliminary data.</text>
</comment>
<dbReference type="RefSeq" id="WP_183634095.1">
    <property type="nucleotide sequence ID" value="NZ_BAABLE010000011.1"/>
</dbReference>
<dbReference type="AlphaFoldDB" id="A0A840BH31"/>
<gene>
    <name evidence="2" type="ORF">GGR36_001588</name>
</gene>
<dbReference type="Proteomes" id="UP000561045">
    <property type="component" value="Unassembled WGS sequence"/>
</dbReference>
<dbReference type="EMBL" id="JACIET010000001">
    <property type="protein sequence ID" value="MBB4012280.1"/>
    <property type="molecule type" value="Genomic_DNA"/>
</dbReference>
<proteinExistence type="predicted"/>
<accession>A0A840BH31</accession>
<keyword evidence="3" id="KW-1185">Reference proteome</keyword>
<evidence type="ECO:0000259" key="1">
    <source>
        <dbReference type="Pfam" id="PF13619"/>
    </source>
</evidence>
<sequence length="72" mass="8184">MGIERKPINRGGIRSAGYDRSARALEIEFDNGSIIQHRGVGEEIARHFLSSSSPASYYKDTIQEEFSQRRIK</sequence>
<evidence type="ECO:0000313" key="2">
    <source>
        <dbReference type="EMBL" id="MBB4012280.1"/>
    </source>
</evidence>
<protein>
    <recommendedName>
        <fullName evidence="1">KTSC domain-containing protein</fullName>
    </recommendedName>
</protein>
<dbReference type="InterPro" id="IPR025309">
    <property type="entry name" value="KTSC_dom"/>
</dbReference>
<reference evidence="2 3" key="1">
    <citation type="submission" date="2020-08" db="EMBL/GenBank/DDBJ databases">
        <title>Genomic Encyclopedia of Type Strains, Phase IV (KMG-IV): sequencing the most valuable type-strain genomes for metagenomic binning, comparative biology and taxonomic classification.</title>
        <authorList>
            <person name="Goeker M."/>
        </authorList>
    </citation>
    <scope>NUCLEOTIDE SEQUENCE [LARGE SCALE GENOMIC DNA]</scope>
    <source>
        <strain evidence="2 3">DSM 106739</strain>
    </source>
</reference>
<organism evidence="2 3">
    <name type="scientific">Niveibacterium umoris</name>
    <dbReference type="NCBI Taxonomy" id="1193620"/>
    <lineage>
        <taxon>Bacteria</taxon>
        <taxon>Pseudomonadati</taxon>
        <taxon>Pseudomonadota</taxon>
        <taxon>Betaproteobacteria</taxon>
        <taxon>Rhodocyclales</taxon>
        <taxon>Rhodocyclaceae</taxon>
        <taxon>Niveibacterium</taxon>
    </lineage>
</organism>
<dbReference type="Pfam" id="PF13619">
    <property type="entry name" value="KTSC"/>
    <property type="match status" value="1"/>
</dbReference>